<organism evidence="2 3">
    <name type="scientific">Deinococcus malanensis</name>
    <dbReference type="NCBI Taxonomy" id="1706855"/>
    <lineage>
        <taxon>Bacteria</taxon>
        <taxon>Thermotogati</taxon>
        <taxon>Deinococcota</taxon>
        <taxon>Deinococci</taxon>
        <taxon>Deinococcales</taxon>
        <taxon>Deinococcaceae</taxon>
        <taxon>Deinococcus</taxon>
    </lineage>
</organism>
<reference evidence="3" key="1">
    <citation type="journal article" date="2019" name="Int. J. Syst. Evol. Microbiol.">
        <title>The Global Catalogue of Microorganisms (GCM) 10K type strain sequencing project: providing services to taxonomists for standard genome sequencing and annotation.</title>
        <authorList>
            <consortium name="The Broad Institute Genomics Platform"/>
            <consortium name="The Broad Institute Genome Sequencing Center for Infectious Disease"/>
            <person name="Wu L."/>
            <person name="Ma J."/>
        </authorList>
    </citation>
    <scope>NUCLEOTIDE SEQUENCE [LARGE SCALE GENOMIC DNA]</scope>
    <source>
        <strain evidence="3">JCM 30331</strain>
    </source>
</reference>
<feature type="region of interest" description="Disordered" evidence="1">
    <location>
        <begin position="1"/>
        <end position="24"/>
    </location>
</feature>
<proteinExistence type="predicted"/>
<sequence>MRSTVVSSSEKRSAAPARSSRRVGRSAVLGALALTVLLSGGPAPTSGRTQDAGKRFARIFTAALKASRVATVEQST</sequence>
<protein>
    <submittedName>
        <fullName evidence="2">Uncharacterized protein</fullName>
    </submittedName>
</protein>
<evidence type="ECO:0000313" key="2">
    <source>
        <dbReference type="EMBL" id="GGK14970.1"/>
    </source>
</evidence>
<evidence type="ECO:0000256" key="1">
    <source>
        <dbReference type="SAM" id="MobiDB-lite"/>
    </source>
</evidence>
<evidence type="ECO:0000313" key="3">
    <source>
        <dbReference type="Proteomes" id="UP000647587"/>
    </source>
</evidence>
<dbReference type="EMBL" id="BMPP01000002">
    <property type="protein sequence ID" value="GGK14970.1"/>
    <property type="molecule type" value="Genomic_DNA"/>
</dbReference>
<name>A0ABQ2EMX0_9DEIO</name>
<dbReference type="Proteomes" id="UP000647587">
    <property type="component" value="Unassembled WGS sequence"/>
</dbReference>
<accession>A0ABQ2EMX0</accession>
<comment type="caution">
    <text evidence="2">The sequence shown here is derived from an EMBL/GenBank/DDBJ whole genome shotgun (WGS) entry which is preliminary data.</text>
</comment>
<keyword evidence="3" id="KW-1185">Reference proteome</keyword>
<gene>
    <name evidence="2" type="ORF">GCM10008955_05420</name>
</gene>